<accession>A0ABS5JA27</accession>
<evidence type="ECO:0000313" key="2">
    <source>
        <dbReference type="Proteomes" id="UP000676386"/>
    </source>
</evidence>
<organism evidence="1 2">
    <name type="scientific">Chitinophaga hostae</name>
    <dbReference type="NCBI Taxonomy" id="2831022"/>
    <lineage>
        <taxon>Bacteria</taxon>
        <taxon>Pseudomonadati</taxon>
        <taxon>Bacteroidota</taxon>
        <taxon>Chitinophagia</taxon>
        <taxon>Chitinophagales</taxon>
        <taxon>Chitinophagaceae</taxon>
        <taxon>Chitinophaga</taxon>
    </lineage>
</organism>
<keyword evidence="2" id="KW-1185">Reference proteome</keyword>
<comment type="caution">
    <text evidence="1">The sequence shown here is derived from an EMBL/GenBank/DDBJ whole genome shotgun (WGS) entry which is preliminary data.</text>
</comment>
<proteinExistence type="predicted"/>
<dbReference type="SUPFAM" id="SSF48371">
    <property type="entry name" value="ARM repeat"/>
    <property type="match status" value="1"/>
</dbReference>
<dbReference type="EMBL" id="JAGTXB010000027">
    <property type="protein sequence ID" value="MBS0032055.1"/>
    <property type="molecule type" value="Genomic_DNA"/>
</dbReference>
<dbReference type="Proteomes" id="UP000676386">
    <property type="component" value="Unassembled WGS sequence"/>
</dbReference>
<evidence type="ECO:0000313" key="1">
    <source>
        <dbReference type="EMBL" id="MBS0032055.1"/>
    </source>
</evidence>
<dbReference type="InterPro" id="IPR014825">
    <property type="entry name" value="DNA_alkylation"/>
</dbReference>
<gene>
    <name evidence="1" type="ORF">KE626_32280</name>
</gene>
<dbReference type="Gene3D" id="1.25.40.290">
    <property type="entry name" value="ARM repeat domains"/>
    <property type="match status" value="1"/>
</dbReference>
<reference evidence="1 2" key="1">
    <citation type="submission" date="2021-04" db="EMBL/GenBank/DDBJ databases">
        <title>Chitinophaga sp. nov., isolated from the rhizosphere soil.</title>
        <authorList>
            <person name="He S."/>
        </authorList>
    </citation>
    <scope>NUCLEOTIDE SEQUENCE [LARGE SCALE GENOMIC DNA]</scope>
    <source>
        <strain evidence="1 2">2R12</strain>
    </source>
</reference>
<dbReference type="InterPro" id="IPR016024">
    <property type="entry name" value="ARM-type_fold"/>
</dbReference>
<name>A0ABS5JA27_9BACT</name>
<dbReference type="Pfam" id="PF08713">
    <property type="entry name" value="DNA_alkylation"/>
    <property type="match status" value="1"/>
</dbReference>
<sequence length="198" mass="22310">MSNVIAALKKVEHGFKHITEAGDNIIQQAGLDHLKTAAALVGGDSYQERMLGTYLLGLLSPESGKALQLLKTKVAADENWRVQEMLAKAIDHYCAVTGYEQALPETARWLNDRNAFLNRAVVEGFRIWTSRPYFKTHPEAAIQLISSQSSKESEYLRKSVGNALRDIRKKHGELVSREIKKWDLSDPRLAFVYKLVTK</sequence>
<dbReference type="Gene3D" id="1.10.1240.70">
    <property type="match status" value="1"/>
</dbReference>
<protein>
    <submittedName>
        <fullName evidence="1">DNA alkylation repair protein</fullName>
    </submittedName>
</protein>